<accession>A0ABM8UW16</accession>
<organism evidence="2 3">
    <name type="scientific">Dyadobacter linearis</name>
    <dbReference type="NCBI Taxonomy" id="2823330"/>
    <lineage>
        <taxon>Bacteria</taxon>
        <taxon>Pseudomonadati</taxon>
        <taxon>Bacteroidota</taxon>
        <taxon>Cytophagia</taxon>
        <taxon>Cytophagales</taxon>
        <taxon>Spirosomataceae</taxon>
        <taxon>Dyadobacter</taxon>
    </lineage>
</organism>
<protein>
    <recommendedName>
        <fullName evidence="4">Transposase</fullName>
    </recommendedName>
</protein>
<evidence type="ECO:0000313" key="3">
    <source>
        <dbReference type="Proteomes" id="UP000679725"/>
    </source>
</evidence>
<proteinExistence type="predicted"/>
<keyword evidence="3" id="KW-1185">Reference proteome</keyword>
<name>A0ABM8UW16_9BACT</name>
<dbReference type="RefSeq" id="WP_215235753.1">
    <property type="nucleotide sequence ID" value="NZ_CAJRAU010000007.1"/>
</dbReference>
<dbReference type="EMBL" id="CAJRAU010000007">
    <property type="protein sequence ID" value="CAG5072945.1"/>
    <property type="molecule type" value="Genomic_DNA"/>
</dbReference>
<reference evidence="2 3" key="1">
    <citation type="submission" date="2021-04" db="EMBL/GenBank/DDBJ databases">
        <authorList>
            <person name="Rodrigo-Torres L."/>
            <person name="Arahal R. D."/>
            <person name="Lucena T."/>
        </authorList>
    </citation>
    <scope>NUCLEOTIDE SEQUENCE [LARGE SCALE GENOMIC DNA]</scope>
    <source>
        <strain evidence="2 3">CECT 9623</strain>
    </source>
</reference>
<evidence type="ECO:0008006" key="4">
    <source>
        <dbReference type="Google" id="ProtNLM"/>
    </source>
</evidence>
<feature type="region of interest" description="Disordered" evidence="1">
    <location>
        <begin position="78"/>
        <end position="116"/>
    </location>
</feature>
<comment type="caution">
    <text evidence="2">The sequence shown here is derived from an EMBL/GenBank/DDBJ whole genome shotgun (WGS) entry which is preliminary data.</text>
</comment>
<evidence type="ECO:0000256" key="1">
    <source>
        <dbReference type="SAM" id="MobiDB-lite"/>
    </source>
</evidence>
<gene>
    <name evidence="2" type="ORF">DYBT9623_04481</name>
</gene>
<sequence length="132" mass="15219">MKVNKEILIDLFERKDKKRRKILYELYAELVLTSLSAHYVAEIISSDLAKPELIGADDVRYCRYYFRKTSVSLKKLPVKTEPLPPSAPEPRPQHAHNLSMKNSVKAPWSDGDAKDMQDKISVKTKFINKNET</sequence>
<evidence type="ECO:0000313" key="2">
    <source>
        <dbReference type="EMBL" id="CAG5072945.1"/>
    </source>
</evidence>
<dbReference type="Proteomes" id="UP000679725">
    <property type="component" value="Unassembled WGS sequence"/>
</dbReference>